<sequence length="60" mass="6881">MVHVRFLFVLCFDFRNAVWVDNRKSQVVCSRSPNADNGCGPSVTINHLVRMVALEKTHHQ</sequence>
<dbReference type="EnsemblBacteria" id="CAD73449">
    <property type="protein sequence ID" value="CAD73449"/>
    <property type="gene ID" value="RB3858"/>
</dbReference>
<gene>
    <name evidence="1" type="ordered locus">RB3858</name>
</gene>
<dbReference type="KEGG" id="rba:RB3858"/>
<reference evidence="1 2" key="1">
    <citation type="journal article" date="2003" name="Proc. Natl. Acad. Sci. U.S.A.">
        <title>Complete genome sequence of the marine planctomycete Pirellula sp. strain 1.</title>
        <authorList>
            <person name="Gloeckner F.O."/>
            <person name="Kube M."/>
            <person name="Bauer M."/>
            <person name="Teeling H."/>
            <person name="Lombardot T."/>
            <person name="Ludwig W."/>
            <person name="Gade D."/>
            <person name="Beck A."/>
            <person name="Borzym K."/>
            <person name="Heitmann K."/>
            <person name="Rabus R."/>
            <person name="Schlesner H."/>
            <person name="Amann R."/>
            <person name="Reinhardt R."/>
        </authorList>
    </citation>
    <scope>NUCLEOTIDE SEQUENCE [LARGE SCALE GENOMIC DNA]</scope>
    <source>
        <strain evidence="2">DSM 10527 / NCIMB 13988 / SH1</strain>
    </source>
</reference>
<protein>
    <submittedName>
        <fullName evidence="1">Uncharacterized protein</fullName>
    </submittedName>
</protein>
<dbReference type="HOGENOM" id="CLU_2938674_0_0_0"/>
<keyword evidence="2" id="KW-1185">Reference proteome</keyword>
<accession>Q7UTI7</accession>
<name>Q7UTI7_RHOBA</name>
<dbReference type="InParanoid" id="Q7UTI7"/>
<dbReference type="AlphaFoldDB" id="Q7UTI7"/>
<proteinExistence type="predicted"/>
<dbReference type="Proteomes" id="UP000001025">
    <property type="component" value="Chromosome"/>
</dbReference>
<dbReference type="EMBL" id="BX294139">
    <property type="protein sequence ID" value="CAD73449.1"/>
    <property type="molecule type" value="Genomic_DNA"/>
</dbReference>
<organism evidence="1 2">
    <name type="scientific">Rhodopirellula baltica (strain DSM 10527 / NCIMB 13988 / SH1)</name>
    <dbReference type="NCBI Taxonomy" id="243090"/>
    <lineage>
        <taxon>Bacteria</taxon>
        <taxon>Pseudomonadati</taxon>
        <taxon>Planctomycetota</taxon>
        <taxon>Planctomycetia</taxon>
        <taxon>Pirellulales</taxon>
        <taxon>Pirellulaceae</taxon>
        <taxon>Rhodopirellula</taxon>
    </lineage>
</organism>
<evidence type="ECO:0000313" key="2">
    <source>
        <dbReference type="Proteomes" id="UP000001025"/>
    </source>
</evidence>
<evidence type="ECO:0000313" key="1">
    <source>
        <dbReference type="EMBL" id="CAD73449.1"/>
    </source>
</evidence>